<gene>
    <name evidence="9" type="ORF">HNQ85_003230</name>
</gene>
<evidence type="ECO:0000256" key="1">
    <source>
        <dbReference type="ARBA" id="ARBA00008136"/>
    </source>
</evidence>
<dbReference type="GO" id="GO:0106300">
    <property type="term" value="P:protein-DNA covalent cross-linking repair"/>
    <property type="evidence" value="ECO:0007669"/>
    <property type="project" value="InterPro"/>
</dbReference>
<dbReference type="GO" id="GO:0008233">
    <property type="term" value="F:peptidase activity"/>
    <property type="evidence" value="ECO:0007669"/>
    <property type="project" value="UniProtKB-KW"/>
</dbReference>
<organism evidence="9 10">
    <name type="scientific">[Anoxybacillus] calidus</name>
    <dbReference type="NCBI Taxonomy" id="575178"/>
    <lineage>
        <taxon>Bacteria</taxon>
        <taxon>Bacillati</taxon>
        <taxon>Bacillota</taxon>
        <taxon>Bacilli</taxon>
        <taxon>Bacillales</taxon>
        <taxon>Anoxybacillaceae</taxon>
        <taxon>Paranoxybacillus</taxon>
    </lineage>
</organism>
<evidence type="ECO:0000256" key="8">
    <source>
        <dbReference type="RuleBase" id="RU364100"/>
    </source>
</evidence>
<dbReference type="InterPro" id="IPR003738">
    <property type="entry name" value="SRAP"/>
</dbReference>
<dbReference type="Gene3D" id="3.90.1680.10">
    <property type="entry name" value="SOS response associated peptidase-like"/>
    <property type="match status" value="1"/>
</dbReference>
<keyword evidence="2 8" id="KW-0645">Protease</keyword>
<comment type="similarity">
    <text evidence="1 8">Belongs to the SOS response-associated peptidase family.</text>
</comment>
<evidence type="ECO:0000256" key="7">
    <source>
        <dbReference type="ARBA" id="ARBA00023239"/>
    </source>
</evidence>
<evidence type="ECO:0000256" key="6">
    <source>
        <dbReference type="ARBA" id="ARBA00023125"/>
    </source>
</evidence>
<dbReference type="GO" id="GO:0003697">
    <property type="term" value="F:single-stranded DNA binding"/>
    <property type="evidence" value="ECO:0007669"/>
    <property type="project" value="InterPro"/>
</dbReference>
<dbReference type="EC" id="3.4.-.-" evidence="8"/>
<proteinExistence type="inferred from homology"/>
<keyword evidence="7" id="KW-0456">Lyase</keyword>
<dbReference type="Pfam" id="PF02586">
    <property type="entry name" value="SRAP"/>
    <property type="match status" value="1"/>
</dbReference>
<evidence type="ECO:0000256" key="2">
    <source>
        <dbReference type="ARBA" id="ARBA00022670"/>
    </source>
</evidence>
<dbReference type="SUPFAM" id="SSF143081">
    <property type="entry name" value="BB1717-like"/>
    <property type="match status" value="1"/>
</dbReference>
<dbReference type="GO" id="GO:0016829">
    <property type="term" value="F:lyase activity"/>
    <property type="evidence" value="ECO:0007669"/>
    <property type="project" value="UniProtKB-KW"/>
</dbReference>
<evidence type="ECO:0000313" key="10">
    <source>
        <dbReference type="Proteomes" id="UP000580891"/>
    </source>
</evidence>
<keyword evidence="5" id="KW-0190">Covalent protein-DNA linkage</keyword>
<keyword evidence="3" id="KW-0227">DNA damage</keyword>
<reference evidence="9 10" key="1">
    <citation type="submission" date="2020-07" db="EMBL/GenBank/DDBJ databases">
        <title>Genomic Encyclopedia of Type Strains, Phase IV (KMG-IV): sequencing the most valuable type-strain genomes for metagenomic binning, comparative biology and taxonomic classification.</title>
        <authorList>
            <person name="Goeker M."/>
        </authorList>
    </citation>
    <scope>NUCLEOTIDE SEQUENCE [LARGE SCALE GENOMIC DNA]</scope>
    <source>
        <strain evidence="9 10">DSM 25220</strain>
    </source>
</reference>
<dbReference type="Proteomes" id="UP000580891">
    <property type="component" value="Unassembled WGS sequence"/>
</dbReference>
<dbReference type="PANTHER" id="PTHR13604">
    <property type="entry name" value="DC12-RELATED"/>
    <property type="match status" value="1"/>
</dbReference>
<accession>A0A7V9Z2S7</accession>
<evidence type="ECO:0000313" key="9">
    <source>
        <dbReference type="EMBL" id="MBA2872915.1"/>
    </source>
</evidence>
<dbReference type="InterPro" id="IPR036590">
    <property type="entry name" value="SRAP-like"/>
</dbReference>
<dbReference type="RefSeq" id="WP_181538661.1">
    <property type="nucleotide sequence ID" value="NZ_JACDUU010000010.1"/>
</dbReference>
<evidence type="ECO:0000256" key="4">
    <source>
        <dbReference type="ARBA" id="ARBA00022801"/>
    </source>
</evidence>
<dbReference type="GO" id="GO:0006508">
    <property type="term" value="P:proteolysis"/>
    <property type="evidence" value="ECO:0007669"/>
    <property type="project" value="UniProtKB-KW"/>
</dbReference>
<dbReference type="PANTHER" id="PTHR13604:SF0">
    <property type="entry name" value="ABASIC SITE PROCESSING PROTEIN HMCES"/>
    <property type="match status" value="1"/>
</dbReference>
<sequence length="222" mass="25919">MCGRFSLTVSEEILKQYFPLEFPKKVLPRYNIAPSQEVLAVVSDGEKITGKMLKWGLVPYWANDPKIGFKMINTRAETVDEKASFKHAFKKRRCFVLADGFYEWRKEGNKKIPYRFTLKSERPFAFAGLWEKWDKHGDSMYTCTIITTKANELVKGVHERMPVILPKEWEEFWLDPAIDDTEYLKSLLRPYPAEEMKMYEVSTAVNSAKNDVEECVKPINSR</sequence>
<name>A0A7V9Z2S7_9BACL</name>
<evidence type="ECO:0000256" key="3">
    <source>
        <dbReference type="ARBA" id="ARBA00022763"/>
    </source>
</evidence>
<keyword evidence="4 8" id="KW-0378">Hydrolase</keyword>
<dbReference type="EMBL" id="JACDUU010000010">
    <property type="protein sequence ID" value="MBA2872915.1"/>
    <property type="molecule type" value="Genomic_DNA"/>
</dbReference>
<keyword evidence="6" id="KW-0238">DNA-binding</keyword>
<protein>
    <recommendedName>
        <fullName evidence="8">Abasic site processing protein</fullName>
        <ecNumber evidence="8">3.4.-.-</ecNumber>
    </recommendedName>
</protein>
<comment type="caution">
    <text evidence="9">The sequence shown here is derived from an EMBL/GenBank/DDBJ whole genome shotgun (WGS) entry which is preliminary data.</text>
</comment>
<keyword evidence="10" id="KW-1185">Reference proteome</keyword>
<dbReference type="AlphaFoldDB" id="A0A7V9Z2S7"/>
<evidence type="ECO:0000256" key="5">
    <source>
        <dbReference type="ARBA" id="ARBA00023124"/>
    </source>
</evidence>